<evidence type="ECO:0000313" key="2">
    <source>
        <dbReference type="Proteomes" id="UP001228581"/>
    </source>
</evidence>
<gene>
    <name evidence="1" type="ORF">QNI19_27310</name>
</gene>
<evidence type="ECO:0000313" key="1">
    <source>
        <dbReference type="EMBL" id="MDJ1496672.1"/>
    </source>
</evidence>
<proteinExistence type="predicted"/>
<name>A0ABT7CUS9_9BACT</name>
<organism evidence="1 2">
    <name type="scientific">Xanthocytophaga flava</name>
    <dbReference type="NCBI Taxonomy" id="3048013"/>
    <lineage>
        <taxon>Bacteria</taxon>
        <taxon>Pseudomonadati</taxon>
        <taxon>Bacteroidota</taxon>
        <taxon>Cytophagia</taxon>
        <taxon>Cytophagales</taxon>
        <taxon>Rhodocytophagaceae</taxon>
        <taxon>Xanthocytophaga</taxon>
    </lineage>
</organism>
<keyword evidence="2" id="KW-1185">Reference proteome</keyword>
<dbReference type="RefSeq" id="WP_314001675.1">
    <property type="nucleotide sequence ID" value="NZ_JASJOT010000024.1"/>
</dbReference>
<reference evidence="1 2" key="1">
    <citation type="submission" date="2023-05" db="EMBL/GenBank/DDBJ databases">
        <authorList>
            <person name="Zhang X."/>
        </authorList>
    </citation>
    <scope>NUCLEOTIDE SEQUENCE [LARGE SCALE GENOMIC DNA]</scope>
    <source>
        <strain evidence="1 2">DM2B3-1</strain>
    </source>
</reference>
<protein>
    <recommendedName>
        <fullName evidence="3">Transcriptional regulator</fullName>
    </recommendedName>
</protein>
<accession>A0ABT7CUS9</accession>
<dbReference type="Proteomes" id="UP001228581">
    <property type="component" value="Unassembled WGS sequence"/>
</dbReference>
<sequence>MHLFTKIRQFLQSRFSKTSVTHTSEEIDVEEKQTELLEQVLLTALPPLSPEEEASLPDSTKPLIPIIWEKISKIGSKPLAIQALWDEEAFIWPTRETEAHLCLWVVYSHPTDYKADMVYSLGESQSAIIPLLGKYFAQKFDIPFYFPSPNEVDDDCPTWWEQDKGIHCEDCQKLFIPSDMSHRPKDICYPCHLRREIVQDIPSGDSFTISYGNESEFACVYYSYYPRDSNFGLDLLTFWEEYCMSQNILLSDELMLIQGLELEKLHYFMEKQKEELFILYQSTEIESNLENTSSKLDRSVTIHYKDQTYKLSPSSTGSIYPIKHRLEQLLYWRDITQFCIEEEKEIVIIIAKNLTCRDNAFFEFIHSQGGQITYLQLQEKFNKLLSKDEILKTLNKLVIRDYLLHSEKIELTLKGKHTGGYSFFQNCNFQ</sequence>
<dbReference type="EMBL" id="JASJOT010000024">
    <property type="protein sequence ID" value="MDJ1496672.1"/>
    <property type="molecule type" value="Genomic_DNA"/>
</dbReference>
<comment type="caution">
    <text evidence="1">The sequence shown here is derived from an EMBL/GenBank/DDBJ whole genome shotgun (WGS) entry which is preliminary data.</text>
</comment>
<evidence type="ECO:0008006" key="3">
    <source>
        <dbReference type="Google" id="ProtNLM"/>
    </source>
</evidence>